<evidence type="ECO:0000259" key="7">
    <source>
        <dbReference type="PROSITE" id="PS50835"/>
    </source>
</evidence>
<keyword evidence="2" id="KW-1015">Disulfide bond</keyword>
<dbReference type="CDD" id="cd05716">
    <property type="entry name" value="IgV_pIgR_like"/>
    <property type="match status" value="1"/>
</dbReference>
<dbReference type="InterPro" id="IPR013783">
    <property type="entry name" value="Ig-like_fold"/>
</dbReference>
<dbReference type="Gene3D" id="2.60.40.10">
    <property type="entry name" value="Immunoglobulins"/>
    <property type="match status" value="3"/>
</dbReference>
<keyword evidence="9" id="KW-1185">Reference proteome</keyword>
<keyword evidence="1 6" id="KW-0732">Signal</keyword>
<comment type="caution">
    <text evidence="8">The sequence shown here is derived from an EMBL/GenBank/DDBJ whole genome shotgun (WGS) entry which is preliminary data.</text>
</comment>
<evidence type="ECO:0000256" key="4">
    <source>
        <dbReference type="SAM" id="MobiDB-lite"/>
    </source>
</evidence>
<evidence type="ECO:0000313" key="9">
    <source>
        <dbReference type="Proteomes" id="UP000796761"/>
    </source>
</evidence>
<dbReference type="InterPro" id="IPR003599">
    <property type="entry name" value="Ig_sub"/>
</dbReference>
<protein>
    <recommendedName>
        <fullName evidence="7">Ig-like domain-containing protein</fullName>
    </recommendedName>
</protein>
<evidence type="ECO:0000256" key="2">
    <source>
        <dbReference type="ARBA" id="ARBA00023157"/>
    </source>
</evidence>
<organism evidence="8 9">
    <name type="scientific">Zosterops borbonicus</name>
    <dbReference type="NCBI Taxonomy" id="364589"/>
    <lineage>
        <taxon>Eukaryota</taxon>
        <taxon>Metazoa</taxon>
        <taxon>Chordata</taxon>
        <taxon>Craniata</taxon>
        <taxon>Vertebrata</taxon>
        <taxon>Euteleostomi</taxon>
        <taxon>Archelosauria</taxon>
        <taxon>Archosauria</taxon>
        <taxon>Dinosauria</taxon>
        <taxon>Saurischia</taxon>
        <taxon>Theropoda</taxon>
        <taxon>Coelurosauria</taxon>
        <taxon>Aves</taxon>
        <taxon>Neognathae</taxon>
        <taxon>Neoaves</taxon>
        <taxon>Telluraves</taxon>
        <taxon>Australaves</taxon>
        <taxon>Passeriformes</taxon>
        <taxon>Sylvioidea</taxon>
        <taxon>Zosteropidae</taxon>
        <taxon>Zosterops</taxon>
    </lineage>
</organism>
<keyword evidence="5" id="KW-0472">Membrane</keyword>
<evidence type="ECO:0000256" key="6">
    <source>
        <dbReference type="SAM" id="SignalP"/>
    </source>
</evidence>
<dbReference type="InterPro" id="IPR036179">
    <property type="entry name" value="Ig-like_dom_sf"/>
</dbReference>
<keyword evidence="5" id="KW-0812">Transmembrane</keyword>
<dbReference type="SUPFAM" id="SSF48726">
    <property type="entry name" value="Immunoglobulin"/>
    <property type="match status" value="3"/>
</dbReference>
<evidence type="ECO:0000313" key="8">
    <source>
        <dbReference type="EMBL" id="TRZ16921.1"/>
    </source>
</evidence>
<sequence>MAMELRALFLLPLCFPGLQGQTSEVQRRREGGTVYIKCPYTQTEYDYTKYWCLQRDGQWQSLVSTYSVGKGQSSDKRITVENDATRKTVSITMTDLKTEDSGTYFCAVYNCYNFILPGKISLNVFKELLKWELDTLSVQCPYRNYMAWCRREQTGCTVLAERQTFSRRSAVKSLQDRASITYKSAGSLTVTMEKLQISDSGVYWCAVDPEHTRLKEVVLSVFKRTQQLTVQESGNVSVQCHYIITGYTAVSKAWCKKKEGEECIVLATTNPDLPVEPSTAWAGVSIQDDPLQGIVTITMEQLQVQDSGVYWCALHENSSLSRMEEITLNVSRALPRGAFPDTESKSKEILLGDSPEPSSSENTLVILSVVLFILLLLALVTSTALGVRHYKLLRRAGDGEAGDTSDRAEGTAQPGSTGRRGSSQEDSKGPPYINLDVQSQPSPEDPLYCNVEPSQAHRTPQHVEYAIIAFNQSPRNGRK</sequence>
<dbReference type="GO" id="GO:0009986">
    <property type="term" value="C:cell surface"/>
    <property type="evidence" value="ECO:0007669"/>
    <property type="project" value="TreeGrafter"/>
</dbReference>
<evidence type="ECO:0000256" key="1">
    <source>
        <dbReference type="ARBA" id="ARBA00022729"/>
    </source>
</evidence>
<dbReference type="PROSITE" id="PS50835">
    <property type="entry name" value="IG_LIKE"/>
    <property type="match status" value="2"/>
</dbReference>
<proteinExistence type="predicted"/>
<dbReference type="Proteomes" id="UP000796761">
    <property type="component" value="Unassembled WGS sequence"/>
</dbReference>
<feature type="region of interest" description="Disordered" evidence="4">
    <location>
        <begin position="397"/>
        <end position="456"/>
    </location>
</feature>
<dbReference type="InterPro" id="IPR007110">
    <property type="entry name" value="Ig-like_dom"/>
</dbReference>
<gene>
    <name evidence="8" type="ORF">HGM15179_010234</name>
</gene>
<accession>A0A8K1LKE7</accession>
<dbReference type="AlphaFoldDB" id="A0A8K1LKE7"/>
<dbReference type="InterPro" id="IPR052314">
    <property type="entry name" value="Immune_rcpt_domain"/>
</dbReference>
<feature type="transmembrane region" description="Helical" evidence="5">
    <location>
        <begin position="364"/>
        <end position="387"/>
    </location>
</feature>
<dbReference type="EMBL" id="SWJQ01000290">
    <property type="protein sequence ID" value="TRZ16921.1"/>
    <property type="molecule type" value="Genomic_DNA"/>
</dbReference>
<dbReference type="InterPro" id="IPR013106">
    <property type="entry name" value="Ig_V-set"/>
</dbReference>
<feature type="domain" description="Ig-like" evidence="7">
    <location>
        <begin position="209"/>
        <end position="329"/>
    </location>
</feature>
<keyword evidence="5" id="KW-1133">Transmembrane helix</keyword>
<dbReference type="SMART" id="SM00409">
    <property type="entry name" value="IG"/>
    <property type="match status" value="3"/>
</dbReference>
<dbReference type="OrthoDB" id="8959642at2759"/>
<dbReference type="PANTHER" id="PTHR16423:SF6">
    <property type="entry name" value="TRIGGERING RECEPTOR EXPRESSED ON MYELOID CELLS 2-RELATED"/>
    <property type="match status" value="1"/>
</dbReference>
<feature type="domain" description="Ig-like" evidence="7">
    <location>
        <begin position="16"/>
        <end position="123"/>
    </location>
</feature>
<keyword evidence="3" id="KW-0393">Immunoglobulin domain</keyword>
<dbReference type="PANTHER" id="PTHR16423">
    <property type="entry name" value="TREM-LIKE TRANSCRIPT PROTEIN"/>
    <property type="match status" value="1"/>
</dbReference>
<name>A0A8K1LKE7_9PASS</name>
<feature type="chain" id="PRO_5035438321" description="Ig-like domain-containing protein" evidence="6">
    <location>
        <begin position="21"/>
        <end position="479"/>
    </location>
</feature>
<dbReference type="GO" id="GO:0038023">
    <property type="term" value="F:signaling receptor activity"/>
    <property type="evidence" value="ECO:0007669"/>
    <property type="project" value="TreeGrafter"/>
</dbReference>
<dbReference type="SMART" id="SM00406">
    <property type="entry name" value="IGv"/>
    <property type="match status" value="3"/>
</dbReference>
<feature type="signal peptide" evidence="6">
    <location>
        <begin position="1"/>
        <end position="20"/>
    </location>
</feature>
<evidence type="ECO:0000256" key="3">
    <source>
        <dbReference type="ARBA" id="ARBA00023319"/>
    </source>
</evidence>
<reference evidence="8" key="1">
    <citation type="submission" date="2019-04" db="EMBL/GenBank/DDBJ databases">
        <title>Genome assembly of Zosterops borbonicus 15179.</title>
        <authorList>
            <person name="Leroy T."/>
            <person name="Anselmetti Y."/>
            <person name="Tilak M.-K."/>
            <person name="Nabholz B."/>
        </authorList>
    </citation>
    <scope>NUCLEOTIDE SEQUENCE</scope>
    <source>
        <strain evidence="8">HGM_15179</strain>
        <tissue evidence="8">Muscle</tissue>
    </source>
</reference>
<evidence type="ECO:0000256" key="5">
    <source>
        <dbReference type="SAM" id="Phobius"/>
    </source>
</evidence>
<dbReference type="Pfam" id="PF07686">
    <property type="entry name" value="V-set"/>
    <property type="match status" value="3"/>
</dbReference>